<accession>A0ABN3KET6</accession>
<feature type="domain" description="Thioredoxin" evidence="1">
    <location>
        <begin position="45"/>
        <end position="181"/>
    </location>
</feature>
<keyword evidence="3" id="KW-1185">Reference proteome</keyword>
<dbReference type="InterPro" id="IPR013766">
    <property type="entry name" value="Thioredoxin_domain"/>
</dbReference>
<name>A0ABN3KET6_9ACTN</name>
<evidence type="ECO:0000259" key="1">
    <source>
        <dbReference type="PROSITE" id="PS51352"/>
    </source>
</evidence>
<evidence type="ECO:0000313" key="3">
    <source>
        <dbReference type="Proteomes" id="UP001501638"/>
    </source>
</evidence>
<dbReference type="CDD" id="cd02966">
    <property type="entry name" value="TlpA_like_family"/>
    <property type="match status" value="1"/>
</dbReference>
<comment type="caution">
    <text evidence="2">The sequence shown here is derived from an EMBL/GenBank/DDBJ whole genome shotgun (WGS) entry which is preliminary data.</text>
</comment>
<gene>
    <name evidence="2" type="ORF">GCM10010405_43390</name>
</gene>
<organism evidence="2 3">
    <name type="scientific">Streptomyces macrosporus</name>
    <dbReference type="NCBI Taxonomy" id="44032"/>
    <lineage>
        <taxon>Bacteria</taxon>
        <taxon>Bacillati</taxon>
        <taxon>Actinomycetota</taxon>
        <taxon>Actinomycetes</taxon>
        <taxon>Kitasatosporales</taxon>
        <taxon>Streptomycetaceae</taxon>
        <taxon>Streptomyces</taxon>
    </lineage>
</organism>
<dbReference type="PROSITE" id="PS51352">
    <property type="entry name" value="THIOREDOXIN_2"/>
    <property type="match status" value="1"/>
</dbReference>
<sequence>MPVLITIVAVVGVLGVLNLVLALGMIRRLKEHTEVLSNLSGRGSLALGEEVGAFTSTTVDGESVTREALAGDTLVGFFSPSCAPCREQLPKFVAYARQMPGGRGRVLAAVVGQGPDAEKMLAELGEVARVVAEKPGGGALSAAFQAIAFPTVLRVSPGDRGVPVVTDDRVDLDRPVLTLGR</sequence>
<dbReference type="RefSeq" id="WP_344326096.1">
    <property type="nucleotide sequence ID" value="NZ_BAAASZ010000030.1"/>
</dbReference>
<dbReference type="SUPFAM" id="SSF52833">
    <property type="entry name" value="Thioredoxin-like"/>
    <property type="match status" value="1"/>
</dbReference>
<dbReference type="Gene3D" id="3.40.30.10">
    <property type="entry name" value="Glutaredoxin"/>
    <property type="match status" value="1"/>
</dbReference>
<evidence type="ECO:0000313" key="2">
    <source>
        <dbReference type="EMBL" id="GAA2454810.1"/>
    </source>
</evidence>
<reference evidence="2 3" key="1">
    <citation type="journal article" date="2019" name="Int. J. Syst. Evol. Microbiol.">
        <title>The Global Catalogue of Microorganisms (GCM) 10K type strain sequencing project: providing services to taxonomists for standard genome sequencing and annotation.</title>
        <authorList>
            <consortium name="The Broad Institute Genomics Platform"/>
            <consortium name="The Broad Institute Genome Sequencing Center for Infectious Disease"/>
            <person name="Wu L."/>
            <person name="Ma J."/>
        </authorList>
    </citation>
    <scope>NUCLEOTIDE SEQUENCE [LARGE SCALE GENOMIC DNA]</scope>
    <source>
        <strain evidence="2 3">JCM 6305</strain>
    </source>
</reference>
<protein>
    <recommendedName>
        <fullName evidence="1">Thioredoxin domain-containing protein</fullName>
    </recommendedName>
</protein>
<dbReference type="InterPro" id="IPR036249">
    <property type="entry name" value="Thioredoxin-like_sf"/>
</dbReference>
<dbReference type="Proteomes" id="UP001501638">
    <property type="component" value="Unassembled WGS sequence"/>
</dbReference>
<dbReference type="EMBL" id="BAAASZ010000030">
    <property type="protein sequence ID" value="GAA2454810.1"/>
    <property type="molecule type" value="Genomic_DNA"/>
</dbReference>
<proteinExistence type="predicted"/>